<feature type="region of interest" description="Disordered" evidence="1">
    <location>
        <begin position="312"/>
        <end position="347"/>
    </location>
</feature>
<reference evidence="2 3" key="1">
    <citation type="submission" date="2024-04" db="EMBL/GenBank/DDBJ databases">
        <title>Phyllosticta paracitricarpa is synonymous to the EU quarantine fungus P. citricarpa based on phylogenomic analyses.</title>
        <authorList>
            <consortium name="Lawrence Berkeley National Laboratory"/>
            <person name="Van ingen-buijs V.A."/>
            <person name="Van westerhoven A.C."/>
            <person name="Haridas S."/>
            <person name="Skiadas P."/>
            <person name="Martin F."/>
            <person name="Groenewald J.Z."/>
            <person name="Crous P.W."/>
            <person name="Seidl M.F."/>
        </authorList>
    </citation>
    <scope>NUCLEOTIDE SEQUENCE [LARGE SCALE GENOMIC DNA]</scope>
    <source>
        <strain evidence="2 3">CPC 17464</strain>
    </source>
</reference>
<dbReference type="RefSeq" id="XP_066651760.1">
    <property type="nucleotide sequence ID" value="XM_066802599.1"/>
</dbReference>
<protein>
    <submittedName>
        <fullName evidence="2">Uncharacterized protein</fullName>
    </submittedName>
</protein>
<dbReference type="Proteomes" id="UP001360953">
    <property type="component" value="Unassembled WGS sequence"/>
</dbReference>
<evidence type="ECO:0000313" key="3">
    <source>
        <dbReference type="Proteomes" id="UP001360953"/>
    </source>
</evidence>
<feature type="compositionally biased region" description="Low complexity" evidence="1">
    <location>
        <begin position="312"/>
        <end position="325"/>
    </location>
</feature>
<gene>
    <name evidence="2" type="ORF">J3D65DRAFT_661351</name>
</gene>
<accession>A0ABR1LA22</accession>
<proteinExistence type="predicted"/>
<evidence type="ECO:0000313" key="2">
    <source>
        <dbReference type="EMBL" id="KAK7532092.1"/>
    </source>
</evidence>
<sequence length="347" mass="40235">MNFDTDAAAAASFRIVCAYPSKSFHVSPPSTNNTPMHKLSCPPFLPDLPDLEETSPMGAAAYRISPTTTNVAETTLSKMNANANVNTKGAKILSREFMRGRCCCCMRTKHSDWSDCLRTCHWCGRKHPGHWCREKGYRFFEEYGGARSRDRETETRTRVDERRPSFASQDRRSPGPDQRRSNAPRQDERPGRLPHDQADLAREHSQERYNRLAAWMDNNDMQIGELELTVTAQAKSIRDIRHELEQQRQQHTREIAELQRQRQEEIQQQQAHEISQLRERLERLEQQQQEHGQDMANLQEGVQDALPYVLMQQRQQQQQQQQQIQQREDKDKGEGCEPTLGSPILIE</sequence>
<name>A0ABR1LA22_9PEZI</name>
<evidence type="ECO:0000256" key="1">
    <source>
        <dbReference type="SAM" id="MobiDB-lite"/>
    </source>
</evidence>
<dbReference type="EMBL" id="JBBPEH010000011">
    <property type="protein sequence ID" value="KAK7532092.1"/>
    <property type="molecule type" value="Genomic_DNA"/>
</dbReference>
<feature type="region of interest" description="Disordered" evidence="1">
    <location>
        <begin position="145"/>
        <end position="205"/>
    </location>
</feature>
<comment type="caution">
    <text evidence="2">The sequence shown here is derived from an EMBL/GenBank/DDBJ whole genome shotgun (WGS) entry which is preliminary data.</text>
</comment>
<feature type="compositionally biased region" description="Basic and acidic residues" evidence="1">
    <location>
        <begin position="147"/>
        <end position="205"/>
    </location>
</feature>
<feature type="compositionally biased region" description="Basic and acidic residues" evidence="1">
    <location>
        <begin position="326"/>
        <end position="335"/>
    </location>
</feature>
<organism evidence="2 3">
    <name type="scientific">Phyllosticta citribraziliensis</name>
    <dbReference type="NCBI Taxonomy" id="989973"/>
    <lineage>
        <taxon>Eukaryota</taxon>
        <taxon>Fungi</taxon>
        <taxon>Dikarya</taxon>
        <taxon>Ascomycota</taxon>
        <taxon>Pezizomycotina</taxon>
        <taxon>Dothideomycetes</taxon>
        <taxon>Dothideomycetes incertae sedis</taxon>
        <taxon>Botryosphaeriales</taxon>
        <taxon>Phyllostictaceae</taxon>
        <taxon>Phyllosticta</taxon>
    </lineage>
</organism>
<dbReference type="GeneID" id="92035505"/>
<keyword evidence="3" id="KW-1185">Reference proteome</keyword>